<feature type="transmembrane region" description="Helical" evidence="6">
    <location>
        <begin position="43"/>
        <end position="64"/>
    </location>
</feature>
<dbReference type="Proteomes" id="UP000532010">
    <property type="component" value="Unassembled WGS sequence"/>
</dbReference>
<protein>
    <submittedName>
        <fullName evidence="8">Capsular polysaccharide biosynthesis protein</fullName>
    </submittedName>
</protein>
<evidence type="ECO:0000313" key="9">
    <source>
        <dbReference type="Proteomes" id="UP000532010"/>
    </source>
</evidence>
<dbReference type="PANTHER" id="PTHR32309:SF13">
    <property type="entry name" value="FERRIC ENTEROBACTIN TRANSPORT PROTEIN FEPE"/>
    <property type="match status" value="1"/>
</dbReference>
<evidence type="ECO:0000259" key="7">
    <source>
        <dbReference type="Pfam" id="PF02706"/>
    </source>
</evidence>
<feature type="domain" description="Polysaccharide chain length determinant N-terminal" evidence="7">
    <location>
        <begin position="31"/>
        <end position="117"/>
    </location>
</feature>
<evidence type="ECO:0000256" key="2">
    <source>
        <dbReference type="ARBA" id="ARBA00022475"/>
    </source>
</evidence>
<keyword evidence="4 6" id="KW-1133">Transmembrane helix</keyword>
<organism evidence="8 9">
    <name type="scientific">Microvirga lupini</name>
    <dbReference type="NCBI Taxonomy" id="420324"/>
    <lineage>
        <taxon>Bacteria</taxon>
        <taxon>Pseudomonadati</taxon>
        <taxon>Pseudomonadota</taxon>
        <taxon>Alphaproteobacteria</taxon>
        <taxon>Hyphomicrobiales</taxon>
        <taxon>Methylobacteriaceae</taxon>
        <taxon>Microvirga</taxon>
    </lineage>
</organism>
<evidence type="ECO:0000256" key="1">
    <source>
        <dbReference type="ARBA" id="ARBA00004651"/>
    </source>
</evidence>
<keyword evidence="9" id="KW-1185">Reference proteome</keyword>
<dbReference type="PANTHER" id="PTHR32309">
    <property type="entry name" value="TYROSINE-PROTEIN KINASE"/>
    <property type="match status" value="1"/>
</dbReference>
<proteinExistence type="predicted"/>
<evidence type="ECO:0000256" key="6">
    <source>
        <dbReference type="SAM" id="Phobius"/>
    </source>
</evidence>
<dbReference type="RefSeq" id="WP_183454798.1">
    <property type="nucleotide sequence ID" value="NZ_JACHWB010000013.1"/>
</dbReference>
<keyword evidence="2" id="KW-1003">Cell membrane</keyword>
<keyword evidence="5 6" id="KW-0472">Membrane</keyword>
<reference evidence="8 9" key="1">
    <citation type="submission" date="2020-08" db="EMBL/GenBank/DDBJ databases">
        <title>The Agave Microbiome: Exploring the role of microbial communities in plant adaptations to desert environments.</title>
        <authorList>
            <person name="Partida-Martinez L.P."/>
        </authorList>
    </citation>
    <scope>NUCLEOTIDE SEQUENCE [LARGE SCALE GENOMIC DNA]</scope>
    <source>
        <strain evidence="8 9">AT3.9</strain>
    </source>
</reference>
<dbReference type="EMBL" id="JACHWB010000013">
    <property type="protein sequence ID" value="MBB3021706.1"/>
    <property type="molecule type" value="Genomic_DNA"/>
</dbReference>
<accession>A0A7W4VRJ0</accession>
<dbReference type="InterPro" id="IPR050445">
    <property type="entry name" value="Bact_polysacc_biosynth/exp"/>
</dbReference>
<dbReference type="InterPro" id="IPR003856">
    <property type="entry name" value="LPS_length_determ_N"/>
</dbReference>
<dbReference type="GO" id="GO:0004713">
    <property type="term" value="F:protein tyrosine kinase activity"/>
    <property type="evidence" value="ECO:0007669"/>
    <property type="project" value="TreeGrafter"/>
</dbReference>
<keyword evidence="3 6" id="KW-0812">Transmembrane</keyword>
<feature type="transmembrane region" description="Helical" evidence="6">
    <location>
        <begin position="360"/>
        <end position="380"/>
    </location>
</feature>
<evidence type="ECO:0000256" key="3">
    <source>
        <dbReference type="ARBA" id="ARBA00022692"/>
    </source>
</evidence>
<evidence type="ECO:0000256" key="5">
    <source>
        <dbReference type="ARBA" id="ARBA00023136"/>
    </source>
</evidence>
<sequence length="420" mass="46671">MTSGGRSSYRPRPTQVAEPHAFTRDQAKQTLRQVARFFRRQKAFITITTLAIALTTAAMSYALAPVYTATAAIVVERSRDPLLRDERERPVAAIELANDLRDIIRSRPVIEAVVDKLRPHERPRRQSNVMTAVFETLDDLGLFSLPPLRERYIRRWTKSLLVEADGDYVTISLEDEDPEIAAAVLSSVVEAQQRRYVDVLRASHGSQLRRVMLSRVQADMAALRGTLASLSAPTANSSGYTVALAQLSAIRSMISDSEDQFSSFRIRLGPDHPETIAAKHTSDTLRENLSALAQDVQTLERTAIRSEEMQLLIRFFAEAVDAARKNLDKSELHERSDTRTVSLRIAEQALPPIAPDVSRILQLAIGFAAGLIFAVGAAIIRDRLSSSLTSIEDVENILQSPVRVALGSNRNLARSFRSYN</sequence>
<dbReference type="Pfam" id="PF02706">
    <property type="entry name" value="Wzz"/>
    <property type="match status" value="1"/>
</dbReference>
<name>A0A7W4VRJ0_9HYPH</name>
<dbReference type="GO" id="GO:0005886">
    <property type="term" value="C:plasma membrane"/>
    <property type="evidence" value="ECO:0007669"/>
    <property type="project" value="UniProtKB-SubCell"/>
</dbReference>
<evidence type="ECO:0000256" key="4">
    <source>
        <dbReference type="ARBA" id="ARBA00022989"/>
    </source>
</evidence>
<comment type="subcellular location">
    <subcellularLocation>
        <location evidence="1">Cell membrane</location>
        <topology evidence="1">Multi-pass membrane protein</topology>
    </subcellularLocation>
</comment>
<dbReference type="AlphaFoldDB" id="A0A7W4VRJ0"/>
<gene>
    <name evidence="8" type="ORF">FHR70_004811</name>
</gene>
<comment type="caution">
    <text evidence="8">The sequence shown here is derived from an EMBL/GenBank/DDBJ whole genome shotgun (WGS) entry which is preliminary data.</text>
</comment>
<evidence type="ECO:0000313" key="8">
    <source>
        <dbReference type="EMBL" id="MBB3021706.1"/>
    </source>
</evidence>